<keyword evidence="4" id="KW-0378">Hydrolase</keyword>
<dbReference type="Gene3D" id="2.180.10.10">
    <property type="entry name" value="RHS repeat-associated core"/>
    <property type="match status" value="3"/>
</dbReference>
<comment type="caution">
    <text evidence="4">The sequence shown here is derived from an EMBL/GenBank/DDBJ whole genome shotgun (WGS) entry which is preliminary data.</text>
</comment>
<dbReference type="GO" id="GO:0016787">
    <property type="term" value="F:hydrolase activity"/>
    <property type="evidence" value="ECO:0007669"/>
    <property type="project" value="UniProtKB-KW"/>
</dbReference>
<dbReference type="PANTHER" id="PTHR32305:SF15">
    <property type="entry name" value="PROTEIN RHSA-RELATED"/>
    <property type="match status" value="1"/>
</dbReference>
<dbReference type="InterPro" id="IPR050708">
    <property type="entry name" value="T6SS_VgrG/RHS"/>
</dbReference>
<feature type="region of interest" description="Disordered" evidence="2">
    <location>
        <begin position="599"/>
        <end position="619"/>
    </location>
</feature>
<sequence>MTYNTYTDRAGRIIRDSVLHNGRELFNTYQYDYLGNKIQEKSVRANEENWTEPYTMKYAYDYAGRLIETTDILGQRSTAVYDALGRVTAKKDNRANAQSLPYATEYTYDNNGRVIVEKIPFENSEGTAYHTIKKHYYDSNGNVTSERVTNNKPGQETQYGRTDFAYDSKNQLVKTTTFEGDSPENYTQYFNDAAGNKVRMYTGLSSPLTIVGLDAVTPGTDGEYSVTKYSYDRFNRLEAMTDPLGQSETYSYDLNGNAVGKTDRNGNITVTVYDGLNRPKNVTVTTPDHTGDVATSYQYTLTGNKQAVTSGNVTTLYRYDDLGRLCTETSADVVKEYGYDANNNRKTFTVTKNGAANINTSYIYDKMNRLEQVYENSELAAVYSYDENGNRKTLTYTNGNATAYDYNLSNKLTSLVNRDGMTEISGYAYTYYLDGNQASKTDNTGKITEYQYDGLGRLTGEAPAGEPAIAYTYDDSNNRKTMTVDGVSVTAYAYDSNNRLTEETKNAGQSSATTHYSYDNNGNTICKTVEAAGNMGAAEVKAELKAELKAEAKARAEGEASNSEYMPGTASLAIQGQTTEVDISAIGAAEEITSVGTASIETDSTASTETALSGTTSTEKASLEIIPMTTLDTATEQALSLEAQTADTSESNSNNAVNTENSITINEYNALNQLIKVTEGNNTYSYTYNWDGLRASKTVNDVTTNHIWDGDQMVLETDGTGNVTNKYVRGINLIYSGEGANRRYFLYNGHGDTVQLTSTTGGSIKVYDYDAFGNEKNIDPGDTNLFRYCGEYFDKETGTIYLRARYYDPTIGRFITEDSYWGKDSDPLSLNLYTYCGNNPINYIDPSGHLSDEYLLRLAGDSPVNASDYSQIKNPVARVYCAWGNTIPNKRISVLNSQSATFFGTEFYLRLLYLYEYEGIDVTKLSRNKLDSIYEEVHMNKIGEITAGLDASAMIAGNIGKYFAKGAGSAGQGFNTFNAAKKALGSPGQGNQWHHIVEQSQISKSGFSPTQIQNTNNLIAVDKATHAQISGYYSSKQAFTGGKTVRDWLAGQSYEKQFEFGMQKLRDFGVIK</sequence>
<dbReference type="Proteomes" id="UP000191554">
    <property type="component" value="Unassembled WGS sequence"/>
</dbReference>
<evidence type="ECO:0000313" key="4">
    <source>
        <dbReference type="EMBL" id="OPX41900.1"/>
    </source>
</evidence>
<dbReference type="NCBIfam" id="TIGR01643">
    <property type="entry name" value="YD_repeat_2x"/>
    <property type="match status" value="4"/>
</dbReference>
<keyword evidence="1" id="KW-0677">Repeat</keyword>
<dbReference type="InterPro" id="IPR006530">
    <property type="entry name" value="YD"/>
</dbReference>
<dbReference type="Pfam" id="PF25023">
    <property type="entry name" value="TEN_YD-shell"/>
    <property type="match status" value="1"/>
</dbReference>
<evidence type="ECO:0000256" key="2">
    <source>
        <dbReference type="SAM" id="MobiDB-lite"/>
    </source>
</evidence>
<dbReference type="EMBL" id="MZGX01000043">
    <property type="protein sequence ID" value="OPX41900.1"/>
    <property type="molecule type" value="Genomic_DNA"/>
</dbReference>
<protein>
    <submittedName>
        <fullName evidence="4">tRNA(Glu)-specific nuclease WapA</fullName>
        <ecNumber evidence="4">3.1.-.-</ecNumber>
    </submittedName>
</protein>
<dbReference type="Pfam" id="PF05593">
    <property type="entry name" value="RHS_repeat"/>
    <property type="match status" value="3"/>
</dbReference>
<name>A0A1V4SDG7_RUMHU</name>
<accession>A0A1V4SDG7</accession>
<feature type="domain" description="Teneurin-like YD-shell" evidence="3">
    <location>
        <begin position="739"/>
        <end position="841"/>
    </location>
</feature>
<organism evidence="4 5">
    <name type="scientific">Ruminiclostridium hungatei</name>
    <name type="common">Clostridium hungatei</name>
    <dbReference type="NCBI Taxonomy" id="48256"/>
    <lineage>
        <taxon>Bacteria</taxon>
        <taxon>Bacillati</taxon>
        <taxon>Bacillota</taxon>
        <taxon>Clostridia</taxon>
        <taxon>Eubacteriales</taxon>
        <taxon>Oscillospiraceae</taxon>
        <taxon>Ruminiclostridium</taxon>
    </lineage>
</organism>
<dbReference type="InterPro" id="IPR031325">
    <property type="entry name" value="RHS_repeat"/>
</dbReference>
<proteinExistence type="predicted"/>
<dbReference type="STRING" id="48256.CLHUN_42330"/>
<evidence type="ECO:0000256" key="1">
    <source>
        <dbReference type="ARBA" id="ARBA00022737"/>
    </source>
</evidence>
<evidence type="ECO:0000313" key="5">
    <source>
        <dbReference type="Proteomes" id="UP000191554"/>
    </source>
</evidence>
<dbReference type="InterPro" id="IPR056823">
    <property type="entry name" value="TEN-like_YD-shell"/>
</dbReference>
<gene>
    <name evidence="4" type="primary">wapA_15</name>
    <name evidence="4" type="ORF">CLHUN_42330</name>
</gene>
<dbReference type="InterPro" id="IPR022385">
    <property type="entry name" value="Rhs_assc_core"/>
</dbReference>
<dbReference type="EC" id="3.1.-.-" evidence="4"/>
<evidence type="ECO:0000259" key="3">
    <source>
        <dbReference type="Pfam" id="PF25023"/>
    </source>
</evidence>
<dbReference type="AlphaFoldDB" id="A0A1V4SDG7"/>
<dbReference type="PANTHER" id="PTHR32305">
    <property type="match status" value="1"/>
</dbReference>
<keyword evidence="5" id="KW-1185">Reference proteome</keyword>
<dbReference type="NCBIfam" id="TIGR03696">
    <property type="entry name" value="Rhs_assc_core"/>
    <property type="match status" value="1"/>
</dbReference>
<reference evidence="4 5" key="1">
    <citation type="submission" date="2017-03" db="EMBL/GenBank/DDBJ databases">
        <title>Genome sequence of Clostridium hungatei DSM 14427.</title>
        <authorList>
            <person name="Poehlein A."/>
            <person name="Daniel R."/>
        </authorList>
    </citation>
    <scope>NUCLEOTIDE SEQUENCE [LARGE SCALE GENOMIC DNA]</scope>
    <source>
        <strain evidence="4 5">DSM 14427</strain>
    </source>
</reference>